<feature type="compositionally biased region" description="Low complexity" evidence="6">
    <location>
        <begin position="1"/>
        <end position="29"/>
    </location>
</feature>
<feature type="compositionally biased region" description="Polar residues" evidence="6">
    <location>
        <begin position="37"/>
        <end position="47"/>
    </location>
</feature>
<organism evidence="8">
    <name type="scientific">Rhodotorula toruloides</name>
    <name type="common">Yeast</name>
    <name type="synonym">Rhodosporidium toruloides</name>
    <dbReference type="NCBI Taxonomy" id="5286"/>
    <lineage>
        <taxon>Eukaryota</taxon>
        <taxon>Fungi</taxon>
        <taxon>Dikarya</taxon>
        <taxon>Basidiomycota</taxon>
        <taxon>Pucciniomycotina</taxon>
        <taxon>Microbotryomycetes</taxon>
        <taxon>Sporidiobolales</taxon>
        <taxon>Sporidiobolaceae</taxon>
        <taxon>Rhodotorula</taxon>
    </lineage>
</organism>
<feature type="region of interest" description="Disordered" evidence="6">
    <location>
        <begin position="338"/>
        <end position="360"/>
    </location>
</feature>
<dbReference type="UniPathway" id="UPA00047">
    <property type="reaction ID" value="UER00055"/>
</dbReference>
<dbReference type="InterPro" id="IPR019455">
    <property type="entry name" value="Acetolactate_synth_ssu_C"/>
</dbReference>
<comment type="similarity">
    <text evidence="3">Belongs to the acetolactate synthase small subunit family.</text>
</comment>
<sequence>MAFAVLRQRAARAVARQSPATSPSHSTTTPPIPLRAFSTSPGAQSAPTRPVNKQPHETASSTAAAEYKWSHPRARPPPLPSIEPPTWSPEEAVSNILYNTPPPSLQPFTRHTLNCLVQNEPGVLSRVSGILAARGFNIDSLVVCATEVEDLSRMCIVLRGQDGVIEQARRQLEDLVPVWAVLDYTRTKTIERELLLAKISILGPEYFGEQLANKGPDILPATEGLEEGSPAKQHADNTVKAAGSIHPGVDVDYHAPRLSPSEALRQKHQHLAGIELIAKQFGGKLVDVSNDSVIVEMTGKTTRVDAFLKLVRPYGILEAARSGAMVMPRAPIASPWSGMADEDTTGDQVEAFDASLLPPG</sequence>
<dbReference type="PROSITE" id="PS51671">
    <property type="entry name" value="ACT"/>
    <property type="match status" value="1"/>
</dbReference>
<dbReference type="OrthoDB" id="2013116at2759"/>
<keyword evidence="5" id="KW-0100">Branched-chain amino acid biosynthesis</keyword>
<dbReference type="PANTHER" id="PTHR31242:SF2">
    <property type="entry name" value="ACETOLACTATE SYNTHASE SMALL SUBUNIT, MITOCHONDRIAL"/>
    <property type="match status" value="1"/>
</dbReference>
<dbReference type="InterPro" id="IPR039557">
    <property type="entry name" value="AHAS_ACT"/>
</dbReference>
<evidence type="ECO:0000256" key="4">
    <source>
        <dbReference type="ARBA" id="ARBA00022605"/>
    </source>
</evidence>
<dbReference type="NCBIfam" id="TIGR00119">
    <property type="entry name" value="acolac_sm"/>
    <property type="match status" value="1"/>
</dbReference>
<feature type="region of interest" description="Disordered" evidence="6">
    <location>
        <begin position="1"/>
        <end position="86"/>
    </location>
</feature>
<evidence type="ECO:0000259" key="7">
    <source>
        <dbReference type="PROSITE" id="PS51671"/>
    </source>
</evidence>
<evidence type="ECO:0000256" key="1">
    <source>
        <dbReference type="ARBA" id="ARBA00004974"/>
    </source>
</evidence>
<dbReference type="CDD" id="cd04878">
    <property type="entry name" value="ACT_AHAS"/>
    <property type="match status" value="1"/>
</dbReference>
<dbReference type="UniPathway" id="UPA00049">
    <property type="reaction ID" value="UER00059"/>
</dbReference>
<evidence type="ECO:0000256" key="6">
    <source>
        <dbReference type="SAM" id="MobiDB-lite"/>
    </source>
</evidence>
<dbReference type="Pfam" id="PF10369">
    <property type="entry name" value="ALS_ss_C"/>
    <property type="match status" value="1"/>
</dbReference>
<dbReference type="FunFam" id="3.30.70.260:FF:000001">
    <property type="entry name" value="Acetolactate synthase, small subunit"/>
    <property type="match status" value="1"/>
</dbReference>
<dbReference type="GO" id="GO:0005948">
    <property type="term" value="C:acetolactate synthase complex"/>
    <property type="evidence" value="ECO:0007669"/>
    <property type="project" value="TreeGrafter"/>
</dbReference>
<dbReference type="Pfam" id="PF22629">
    <property type="entry name" value="ACT_AHAS_ss"/>
    <property type="match status" value="1"/>
</dbReference>
<protein>
    <submittedName>
        <fullName evidence="8">RHTO0S09e05996g1_1</fullName>
    </submittedName>
</protein>
<accession>A0A061B9J5</accession>
<dbReference type="InterPro" id="IPR054480">
    <property type="entry name" value="AHAS_small-like_ACT"/>
</dbReference>
<dbReference type="AlphaFoldDB" id="A0A061B9J5"/>
<reference evidence="8" key="1">
    <citation type="journal article" date="2014" name="Genome Announc.">
        <title>Draft genome sequence of Rhodosporidium toruloides CECT1137, an oleaginous yeast of biotechnological interest.</title>
        <authorList>
            <person name="Morin N."/>
            <person name="Calcas X."/>
            <person name="Devillers H."/>
            <person name="Durrens P."/>
            <person name="Sherman D.J."/>
            <person name="Nicaud J.-M."/>
            <person name="Neuveglise C."/>
        </authorList>
    </citation>
    <scope>NUCLEOTIDE SEQUENCE</scope>
    <source>
        <strain evidence="8">CECT1137</strain>
    </source>
</reference>
<feature type="compositionally biased region" description="Pro residues" evidence="6">
    <location>
        <begin position="75"/>
        <end position="86"/>
    </location>
</feature>
<dbReference type="InterPro" id="IPR002912">
    <property type="entry name" value="ACT_dom"/>
</dbReference>
<comment type="pathway">
    <text evidence="1">Amino-acid biosynthesis; L-isoleucine biosynthesis; L-isoleucine from 2-oxobutanoate: step 1/4.</text>
</comment>
<dbReference type="GO" id="GO:0042645">
    <property type="term" value="C:mitochondrial nucleoid"/>
    <property type="evidence" value="ECO:0007669"/>
    <property type="project" value="TreeGrafter"/>
</dbReference>
<feature type="domain" description="ACT" evidence="7">
    <location>
        <begin position="112"/>
        <end position="189"/>
    </location>
</feature>
<evidence type="ECO:0000256" key="3">
    <source>
        <dbReference type="ARBA" id="ARBA00006341"/>
    </source>
</evidence>
<dbReference type="GO" id="GO:1990610">
    <property type="term" value="F:acetolactate synthase regulator activity"/>
    <property type="evidence" value="ECO:0007669"/>
    <property type="project" value="InterPro"/>
</dbReference>
<dbReference type="InterPro" id="IPR053050">
    <property type="entry name" value="ALS_regulatory_subunit"/>
</dbReference>
<dbReference type="SUPFAM" id="SSF55021">
    <property type="entry name" value="ACT-like"/>
    <property type="match status" value="2"/>
</dbReference>
<dbReference type="GO" id="GO:0009099">
    <property type="term" value="P:L-valine biosynthetic process"/>
    <property type="evidence" value="ECO:0007669"/>
    <property type="project" value="UniProtKB-UniPathway"/>
</dbReference>
<dbReference type="InterPro" id="IPR027271">
    <property type="entry name" value="Acetolactate_synth/TF_NikR_C"/>
</dbReference>
<dbReference type="InterPro" id="IPR004789">
    <property type="entry name" value="Acetalactate_synth_ssu"/>
</dbReference>
<proteinExistence type="inferred from homology"/>
<comment type="pathway">
    <text evidence="2">Amino-acid biosynthesis; L-valine biosynthesis; L-valine from pyruvate: step 1/4.</text>
</comment>
<dbReference type="PANTHER" id="PTHR31242">
    <property type="entry name" value="ACETOLACTATE SYNTHASE SMALL SUBUNIT, MITOCHONDRIAL"/>
    <property type="match status" value="1"/>
</dbReference>
<evidence type="ECO:0000313" key="8">
    <source>
        <dbReference type="EMBL" id="CDR44545.1"/>
    </source>
</evidence>
<evidence type="ECO:0000256" key="2">
    <source>
        <dbReference type="ARBA" id="ARBA00005025"/>
    </source>
</evidence>
<name>A0A061B9J5_RHOTO</name>
<dbReference type="EMBL" id="LK052944">
    <property type="protein sequence ID" value="CDR44545.1"/>
    <property type="molecule type" value="Genomic_DNA"/>
</dbReference>
<dbReference type="GO" id="GO:0009097">
    <property type="term" value="P:isoleucine biosynthetic process"/>
    <property type="evidence" value="ECO:0007669"/>
    <property type="project" value="UniProtKB-UniPathway"/>
</dbReference>
<dbReference type="InterPro" id="IPR045865">
    <property type="entry name" value="ACT-like_dom_sf"/>
</dbReference>
<evidence type="ECO:0000256" key="5">
    <source>
        <dbReference type="ARBA" id="ARBA00023304"/>
    </source>
</evidence>
<dbReference type="Gene3D" id="3.30.70.260">
    <property type="match status" value="1"/>
</dbReference>
<dbReference type="Gene3D" id="3.30.70.1150">
    <property type="entry name" value="ACT-like. Chain A, domain 2"/>
    <property type="match status" value="1"/>
</dbReference>
<keyword evidence="4" id="KW-0028">Amino-acid biosynthesis</keyword>
<gene>
    <name evidence="8" type="ORF">RHTO0S_09e05996g</name>
</gene>